<organism evidence="2 3">
    <name type="scientific">Filobacillus milosensis</name>
    <dbReference type="NCBI Taxonomy" id="94137"/>
    <lineage>
        <taxon>Bacteria</taxon>
        <taxon>Bacillati</taxon>
        <taxon>Bacillota</taxon>
        <taxon>Bacilli</taxon>
        <taxon>Bacillales</taxon>
        <taxon>Bacillaceae</taxon>
        <taxon>Filobacillus</taxon>
    </lineage>
</organism>
<dbReference type="OrthoDB" id="9798081at2"/>
<sequence>MLKVFEPEDVNSAKSFWGDEEVMQYCLGATPHELLSKTIDYYIKCHEEQGLSVYAVVEKESEQVIGAAGLNLGSSTESVELIFHLNKDSWGKGYATEAATACVDIAKRHNSVEYIYASANPINTGSLKVLEKIGLKYQGMKWFDDVQEEEAYYEMHLE</sequence>
<dbReference type="PROSITE" id="PS51186">
    <property type="entry name" value="GNAT"/>
    <property type="match status" value="1"/>
</dbReference>
<reference evidence="2 3" key="1">
    <citation type="submission" date="2019-03" db="EMBL/GenBank/DDBJ databases">
        <authorList>
            <person name="He R.-H."/>
        </authorList>
    </citation>
    <scope>NUCLEOTIDE SEQUENCE [LARGE SCALE GENOMIC DNA]</scope>
    <source>
        <strain evidence="3">SH 714</strain>
    </source>
</reference>
<feature type="domain" description="N-acetyltransferase" evidence="1">
    <location>
        <begin position="1"/>
        <end position="158"/>
    </location>
</feature>
<dbReference type="AlphaFoldDB" id="A0A4Y8ISJ8"/>
<dbReference type="InterPro" id="IPR000182">
    <property type="entry name" value="GNAT_dom"/>
</dbReference>
<comment type="caution">
    <text evidence="2">The sequence shown here is derived from an EMBL/GenBank/DDBJ whole genome shotgun (WGS) entry which is preliminary data.</text>
</comment>
<dbReference type="PANTHER" id="PTHR43792">
    <property type="entry name" value="GNAT FAMILY, PUTATIVE (AFU_ORTHOLOGUE AFUA_3G00765)-RELATED-RELATED"/>
    <property type="match status" value="1"/>
</dbReference>
<evidence type="ECO:0000313" key="2">
    <source>
        <dbReference type="EMBL" id="TFB23903.1"/>
    </source>
</evidence>
<dbReference type="InterPro" id="IPR051531">
    <property type="entry name" value="N-acetyltransferase"/>
</dbReference>
<dbReference type="GO" id="GO:0016747">
    <property type="term" value="F:acyltransferase activity, transferring groups other than amino-acyl groups"/>
    <property type="evidence" value="ECO:0007669"/>
    <property type="project" value="InterPro"/>
</dbReference>
<protein>
    <submittedName>
        <fullName evidence="2">N-acetyltransferase</fullName>
    </submittedName>
</protein>
<evidence type="ECO:0000313" key="3">
    <source>
        <dbReference type="Proteomes" id="UP000297975"/>
    </source>
</evidence>
<dbReference type="Pfam" id="PF13302">
    <property type="entry name" value="Acetyltransf_3"/>
    <property type="match status" value="1"/>
</dbReference>
<gene>
    <name evidence="2" type="ORF">E3U55_03565</name>
</gene>
<keyword evidence="2" id="KW-0808">Transferase</keyword>
<dbReference type="InterPro" id="IPR016181">
    <property type="entry name" value="Acyl_CoA_acyltransferase"/>
</dbReference>
<accession>A0A4Y8ISJ8</accession>
<evidence type="ECO:0000259" key="1">
    <source>
        <dbReference type="PROSITE" id="PS51186"/>
    </source>
</evidence>
<dbReference type="Gene3D" id="3.40.630.30">
    <property type="match status" value="1"/>
</dbReference>
<dbReference type="RefSeq" id="WP_134339155.1">
    <property type="nucleotide sequence ID" value="NZ_SOPW01000003.1"/>
</dbReference>
<name>A0A4Y8ISJ8_9BACI</name>
<proteinExistence type="predicted"/>
<dbReference type="Proteomes" id="UP000297975">
    <property type="component" value="Unassembled WGS sequence"/>
</dbReference>
<dbReference type="SUPFAM" id="SSF55729">
    <property type="entry name" value="Acyl-CoA N-acyltransferases (Nat)"/>
    <property type="match status" value="1"/>
</dbReference>
<dbReference type="EMBL" id="SOPW01000003">
    <property type="protein sequence ID" value="TFB23903.1"/>
    <property type="molecule type" value="Genomic_DNA"/>
</dbReference>
<dbReference type="PANTHER" id="PTHR43792:SF1">
    <property type="entry name" value="N-ACETYLTRANSFERASE DOMAIN-CONTAINING PROTEIN"/>
    <property type="match status" value="1"/>
</dbReference>
<keyword evidence="3" id="KW-1185">Reference proteome</keyword>